<dbReference type="Proteomes" id="UP000256269">
    <property type="component" value="Unassembled WGS sequence"/>
</dbReference>
<dbReference type="AlphaFoldDB" id="A0A3E0HP86"/>
<reference evidence="1 2" key="1">
    <citation type="submission" date="2018-08" db="EMBL/GenBank/DDBJ databases">
        <title>Genomic Encyclopedia of Archaeal and Bacterial Type Strains, Phase II (KMG-II): from individual species to whole genera.</title>
        <authorList>
            <person name="Goeker M."/>
        </authorList>
    </citation>
    <scope>NUCLEOTIDE SEQUENCE [LARGE SCALE GENOMIC DNA]</scope>
    <source>
        <strain evidence="1 2">DSM 45791</strain>
    </source>
</reference>
<gene>
    <name evidence="1" type="ORF">BCF44_105106</name>
</gene>
<evidence type="ECO:0000313" key="1">
    <source>
        <dbReference type="EMBL" id="REH48248.1"/>
    </source>
</evidence>
<comment type="caution">
    <text evidence="1">The sequence shown here is derived from an EMBL/GenBank/DDBJ whole genome shotgun (WGS) entry which is preliminary data.</text>
</comment>
<proteinExistence type="predicted"/>
<dbReference type="OrthoDB" id="9256162at2"/>
<evidence type="ECO:0000313" key="2">
    <source>
        <dbReference type="Proteomes" id="UP000256269"/>
    </source>
</evidence>
<dbReference type="EMBL" id="QUNO01000005">
    <property type="protein sequence ID" value="REH48248.1"/>
    <property type="molecule type" value="Genomic_DNA"/>
</dbReference>
<sequence>MTEHFASALSGRSFINPVTNETVISSFRAGRHVEGLIHRHMPPDCLPAFLHEATHHWCFMHTVGLAVSLMHQRALTDAAAYRSKFDKDVARRLTGTMMRYEAFIALQRPLAEGLALYAEFDLSSHGTLPQLSTVLARVADYFGPSVIASFKPEEHRDAVTRNVLDLVLGSRRREPDVVGRRCDVLVRPADPEDGGYLPGYLLVKALWSVGMGVDARLGDPELFFAYAIAYFYTDLGLIAHLLDEDDDLRAVDRLIEYFVGRVVEFGLSDHAKQIDDFIENHRNRTTYTEFADWARHGNVRWSVDDATADLGADRLVALHDETLQGDDVVRNVALMFQRSVLSLGRHAVSVAVDENDRYTVTDGEHVVMTGKCTFDLPTGTTVDGHVDVSIDAHSGCAAIELTIGDGAPGYWFSDDASEDWRQSFLNTRAALSRAEGEAQEFLVLLRDVARQAAGVMYPLEIARDRATSATEVFTRLATAVFMAAMEERVPDFEAVDRSVDLLEHKGLAGVFDKIRHVRALAWGGLVMSTGALPDVDSARRLFEEDRDIHGVAETFDETVDLICRTGKEKLGNPLYTVRGGRPLFIL</sequence>
<dbReference type="RefSeq" id="WP_116175048.1">
    <property type="nucleotide sequence ID" value="NZ_CP144375.1"/>
</dbReference>
<organism evidence="1 2">
    <name type="scientific">Kutzneria buriramensis</name>
    <dbReference type="NCBI Taxonomy" id="1045776"/>
    <lineage>
        <taxon>Bacteria</taxon>
        <taxon>Bacillati</taxon>
        <taxon>Actinomycetota</taxon>
        <taxon>Actinomycetes</taxon>
        <taxon>Pseudonocardiales</taxon>
        <taxon>Pseudonocardiaceae</taxon>
        <taxon>Kutzneria</taxon>
    </lineage>
</organism>
<keyword evidence="2" id="KW-1185">Reference proteome</keyword>
<name>A0A3E0HP86_9PSEU</name>
<protein>
    <submittedName>
        <fullName evidence="1">Uncharacterized protein</fullName>
    </submittedName>
</protein>
<accession>A0A3E0HP86</accession>